<name>A0ABW5ZUF6_9FLAO</name>
<evidence type="ECO:0000313" key="3">
    <source>
        <dbReference type="Proteomes" id="UP001597548"/>
    </source>
</evidence>
<dbReference type="Pfam" id="PF13687">
    <property type="entry name" value="DUF4153"/>
    <property type="match status" value="1"/>
</dbReference>
<feature type="transmembrane region" description="Helical" evidence="1">
    <location>
        <begin position="226"/>
        <end position="244"/>
    </location>
</feature>
<dbReference type="Proteomes" id="UP001597548">
    <property type="component" value="Unassembled WGS sequence"/>
</dbReference>
<evidence type="ECO:0000256" key="1">
    <source>
        <dbReference type="SAM" id="Phobius"/>
    </source>
</evidence>
<keyword evidence="1" id="KW-0472">Membrane</keyword>
<keyword evidence="1" id="KW-0812">Transmembrane</keyword>
<feature type="transmembrane region" description="Helical" evidence="1">
    <location>
        <begin position="339"/>
        <end position="356"/>
    </location>
</feature>
<feature type="transmembrane region" description="Helical" evidence="1">
    <location>
        <begin position="164"/>
        <end position="186"/>
    </location>
</feature>
<proteinExistence type="predicted"/>
<comment type="caution">
    <text evidence="2">The sequence shown here is derived from an EMBL/GenBank/DDBJ whole genome shotgun (WGS) entry which is preliminary data.</text>
</comment>
<dbReference type="InterPro" id="IPR025291">
    <property type="entry name" value="DUF4153"/>
</dbReference>
<feature type="transmembrane region" description="Helical" evidence="1">
    <location>
        <begin position="264"/>
        <end position="286"/>
    </location>
</feature>
<reference evidence="3" key="1">
    <citation type="journal article" date="2019" name="Int. J. Syst. Evol. Microbiol.">
        <title>The Global Catalogue of Microorganisms (GCM) 10K type strain sequencing project: providing services to taxonomists for standard genome sequencing and annotation.</title>
        <authorList>
            <consortium name="The Broad Institute Genomics Platform"/>
            <consortium name="The Broad Institute Genome Sequencing Center for Infectious Disease"/>
            <person name="Wu L."/>
            <person name="Ma J."/>
        </authorList>
    </citation>
    <scope>NUCLEOTIDE SEQUENCE [LARGE SCALE GENOMIC DNA]</scope>
    <source>
        <strain evidence="3">KCTC 32514</strain>
    </source>
</reference>
<feature type="transmembrane region" description="Helical" evidence="1">
    <location>
        <begin position="55"/>
        <end position="81"/>
    </location>
</feature>
<feature type="transmembrane region" description="Helical" evidence="1">
    <location>
        <begin position="131"/>
        <end position="152"/>
    </location>
</feature>
<gene>
    <name evidence="2" type="ORF">ACFS29_09385</name>
</gene>
<evidence type="ECO:0000313" key="2">
    <source>
        <dbReference type="EMBL" id="MFD2915850.1"/>
    </source>
</evidence>
<sequence>MKQLAIIITSLLFSILFYDRSIGLNLSIFSLITIAFLVFYNPIKFKNKTILLHTFAYVLTAIFVFINHSYLSVIANCAAFFTLVGTVSETSSSIYVQWFNGIYTTIAGIIQRNFDKNEDTQKVNWKKDIDLAHWAKLIGIPLVFVIVFILLYKNGNPIFNDLISQINFDFINIQWVLFTVLGYYLFNNISKPIQVEPATSLDLKTENELYKSDHFSEEKLKKEKQLGTTLLGLLNLLLVFYIITDVMSLSSIETTKASELSNHVHSGINTLIASIIIAIGIILYFFRGNLNFYAENRTLKNIAFSWIILNIILIILITIKNQIYITSFGLTYKRIGVHIYILLTFIGLVTTFLKVLKIKNLAFLFRRNTQIAFVVLIVCSMINWDATITKYNLTKAKAYDVDYLIKLTDRNAVILYNLKDNIVISQENKNRIETKYNNYMLHLSQRDWQEFNYEIVANLEKLDKTKD</sequence>
<organism evidence="2 3">
    <name type="scientific">Psychroserpens luteus</name>
    <dbReference type="NCBI Taxonomy" id="1434066"/>
    <lineage>
        <taxon>Bacteria</taxon>
        <taxon>Pseudomonadati</taxon>
        <taxon>Bacteroidota</taxon>
        <taxon>Flavobacteriia</taxon>
        <taxon>Flavobacteriales</taxon>
        <taxon>Flavobacteriaceae</taxon>
        <taxon>Psychroserpens</taxon>
    </lineage>
</organism>
<feature type="transmembrane region" description="Helical" evidence="1">
    <location>
        <begin position="368"/>
        <end position="384"/>
    </location>
</feature>
<keyword evidence="3" id="KW-1185">Reference proteome</keyword>
<dbReference type="EMBL" id="JBHUOS010000008">
    <property type="protein sequence ID" value="MFD2915850.1"/>
    <property type="molecule type" value="Genomic_DNA"/>
</dbReference>
<feature type="transmembrane region" description="Helical" evidence="1">
    <location>
        <begin position="27"/>
        <end position="43"/>
    </location>
</feature>
<dbReference type="RefSeq" id="WP_194509265.1">
    <property type="nucleotide sequence ID" value="NZ_JADILU010000007.1"/>
</dbReference>
<feature type="transmembrane region" description="Helical" evidence="1">
    <location>
        <begin position="298"/>
        <end position="319"/>
    </location>
</feature>
<protein>
    <submittedName>
        <fullName evidence="2">DUF4153 domain-containing protein</fullName>
    </submittedName>
</protein>
<accession>A0ABW5ZUF6</accession>
<keyword evidence="1" id="KW-1133">Transmembrane helix</keyword>